<accession>A0A511MSY1</accession>
<feature type="coiled-coil region" evidence="1">
    <location>
        <begin position="299"/>
        <end position="340"/>
    </location>
</feature>
<protein>
    <recommendedName>
        <fullName evidence="5">Competence protein CoiA</fullName>
    </recommendedName>
</protein>
<keyword evidence="2" id="KW-0812">Transmembrane</keyword>
<evidence type="ECO:0000256" key="2">
    <source>
        <dbReference type="SAM" id="Phobius"/>
    </source>
</evidence>
<sequence length="372" mass="41480">MAGPDLGNPCYALEMDAALGRHDEYIDIRDPKVFATWQKTPGLRCLVCQHPVTVYHSSAKNPFVRHGKGFGATGDRAAKTSARETFLHFRLKHWVCAELKALGSKDAQVETRLEARTPDVFGHLHGRGFAVEVQWSGLDHSVAQARTRDLLAAGADEVLWLTRPCTWAERLPVLGIISFNPDGDDYTAHTGFLTYRPRLGLRPAHMSVRDFLRDWTAGDRLAWAYVDHKKGGWATVTDWQHHTKAQAEEIAAKKRQLAAALTERDELRAKFETACNSLRTTADKLTRQTTAVEQALTYRKQLESKITSQNAELHRADQDIKTAEQERSAAQQKIADLTDQLAWQAARLNLRAAATITLTVLCLALGLAVLLT</sequence>
<keyword evidence="1" id="KW-0175">Coiled coil</keyword>
<comment type="caution">
    <text evidence="3">The sequence shown here is derived from an EMBL/GenBank/DDBJ whole genome shotgun (WGS) entry which is preliminary data.</text>
</comment>
<gene>
    <name evidence="3" type="ORF">NN4_78670</name>
</gene>
<keyword evidence="2" id="KW-1133">Transmembrane helix</keyword>
<dbReference type="Proteomes" id="UP000321424">
    <property type="component" value="Unassembled WGS sequence"/>
</dbReference>
<keyword evidence="4" id="KW-1185">Reference proteome</keyword>
<evidence type="ECO:0008006" key="5">
    <source>
        <dbReference type="Google" id="ProtNLM"/>
    </source>
</evidence>
<reference evidence="3 4" key="1">
    <citation type="submission" date="2019-07" db="EMBL/GenBank/DDBJ databases">
        <title>Whole genome shotgun sequence of Nocardia ninae NBRC 108245.</title>
        <authorList>
            <person name="Hosoyama A."/>
            <person name="Uohara A."/>
            <person name="Ohji S."/>
            <person name="Ichikawa N."/>
        </authorList>
    </citation>
    <scope>NUCLEOTIDE SEQUENCE [LARGE SCALE GENOMIC DNA]</scope>
    <source>
        <strain evidence="3 4">NBRC 108245</strain>
    </source>
</reference>
<dbReference type="AlphaFoldDB" id="A0A511MSY1"/>
<keyword evidence="2" id="KW-0472">Membrane</keyword>
<dbReference type="EMBL" id="BJXA01000094">
    <property type="protein sequence ID" value="GEM43348.1"/>
    <property type="molecule type" value="Genomic_DNA"/>
</dbReference>
<evidence type="ECO:0000256" key="1">
    <source>
        <dbReference type="SAM" id="Coils"/>
    </source>
</evidence>
<evidence type="ECO:0000313" key="4">
    <source>
        <dbReference type="Proteomes" id="UP000321424"/>
    </source>
</evidence>
<evidence type="ECO:0000313" key="3">
    <source>
        <dbReference type="EMBL" id="GEM43348.1"/>
    </source>
</evidence>
<proteinExistence type="predicted"/>
<organism evidence="3 4">
    <name type="scientific">Nocardia ninae NBRC 108245</name>
    <dbReference type="NCBI Taxonomy" id="1210091"/>
    <lineage>
        <taxon>Bacteria</taxon>
        <taxon>Bacillati</taxon>
        <taxon>Actinomycetota</taxon>
        <taxon>Actinomycetes</taxon>
        <taxon>Mycobacteriales</taxon>
        <taxon>Nocardiaceae</taxon>
        <taxon>Nocardia</taxon>
    </lineage>
</organism>
<name>A0A511MSY1_9NOCA</name>
<feature type="transmembrane region" description="Helical" evidence="2">
    <location>
        <begin position="350"/>
        <end position="371"/>
    </location>
</feature>